<protein>
    <submittedName>
        <fullName evidence="2">Uncharacterized protein</fullName>
    </submittedName>
</protein>
<keyword evidence="3" id="KW-1185">Reference proteome</keyword>
<reference evidence="2" key="1">
    <citation type="submission" date="2021-11" db="EMBL/GenBank/DDBJ databases">
        <title>Purpureocillium_takamizusanense_genome.</title>
        <authorList>
            <person name="Nguyen N.-H."/>
        </authorList>
    </citation>
    <scope>NUCLEOTIDE SEQUENCE</scope>
    <source>
        <strain evidence="2">PT3</strain>
    </source>
</reference>
<organism evidence="2 3">
    <name type="scientific">Purpureocillium takamizusanense</name>
    <dbReference type="NCBI Taxonomy" id="2060973"/>
    <lineage>
        <taxon>Eukaryota</taxon>
        <taxon>Fungi</taxon>
        <taxon>Dikarya</taxon>
        <taxon>Ascomycota</taxon>
        <taxon>Pezizomycotina</taxon>
        <taxon>Sordariomycetes</taxon>
        <taxon>Hypocreomycetidae</taxon>
        <taxon>Hypocreales</taxon>
        <taxon>Ophiocordycipitaceae</taxon>
        <taxon>Purpureocillium</taxon>
    </lineage>
</organism>
<dbReference type="GeneID" id="72072192"/>
<dbReference type="KEGG" id="ptkz:JDV02_010248"/>
<gene>
    <name evidence="2" type="ORF">JDV02_010248</name>
</gene>
<dbReference type="Proteomes" id="UP000829364">
    <property type="component" value="Chromosome 12"/>
</dbReference>
<evidence type="ECO:0000256" key="1">
    <source>
        <dbReference type="SAM" id="MobiDB-lite"/>
    </source>
</evidence>
<feature type="region of interest" description="Disordered" evidence="1">
    <location>
        <begin position="167"/>
        <end position="191"/>
    </location>
</feature>
<name>A0A9Q8QQC4_9HYPO</name>
<evidence type="ECO:0000313" key="3">
    <source>
        <dbReference type="Proteomes" id="UP000829364"/>
    </source>
</evidence>
<evidence type="ECO:0000313" key="2">
    <source>
        <dbReference type="EMBL" id="UNI24508.1"/>
    </source>
</evidence>
<dbReference type="AlphaFoldDB" id="A0A9Q8QQC4"/>
<dbReference type="RefSeq" id="XP_047847989.1">
    <property type="nucleotide sequence ID" value="XM_047991976.1"/>
</dbReference>
<sequence>MSPITGLDAGEGAPKKHAADGDGVSAVIMQCMSGAAAPAPGEITSSGRTYLGASNATLGGHQQNGDTYGPQTLSQSTATTTTVFNLITVDTVNFHVNNAPGPTEHPLFGAIKRLAIGISAFLAQIPWALATLRGSHVGSTIEYYLVQPIWLLLKYLFCAASHGGPPTKHRVGSATQPRPPAPSSPSSARTNSFRGFDFSRFRRRRFVLLHL</sequence>
<dbReference type="EMBL" id="CP086365">
    <property type="protein sequence ID" value="UNI24508.1"/>
    <property type="molecule type" value="Genomic_DNA"/>
</dbReference>
<accession>A0A9Q8QQC4</accession>
<proteinExistence type="predicted"/>